<dbReference type="PANTHER" id="PTHR22881">
    <property type="entry name" value="BROMODOMAIN CONTAINING PROTEIN"/>
    <property type="match status" value="1"/>
</dbReference>
<dbReference type="PRINTS" id="PR00503">
    <property type="entry name" value="BROMODOMAIN"/>
</dbReference>
<dbReference type="HOGENOM" id="CLU_382800_0_0_1"/>
<keyword evidence="6" id="KW-1185">Reference proteome</keyword>
<dbReference type="CDD" id="cd04369">
    <property type="entry name" value="Bromodomain"/>
    <property type="match status" value="1"/>
</dbReference>
<dbReference type="InterPro" id="IPR018359">
    <property type="entry name" value="Bromodomain_CS"/>
</dbReference>
<feature type="compositionally biased region" description="Basic and acidic residues" evidence="3">
    <location>
        <begin position="276"/>
        <end position="291"/>
    </location>
</feature>
<evidence type="ECO:0000313" key="6">
    <source>
        <dbReference type="Proteomes" id="UP000017836"/>
    </source>
</evidence>
<feature type="region of interest" description="Disordered" evidence="3">
    <location>
        <begin position="218"/>
        <end position="291"/>
    </location>
</feature>
<feature type="compositionally biased region" description="Low complexity" evidence="3">
    <location>
        <begin position="40"/>
        <end position="50"/>
    </location>
</feature>
<evidence type="ECO:0000256" key="3">
    <source>
        <dbReference type="SAM" id="MobiDB-lite"/>
    </source>
</evidence>
<dbReference type="Pfam" id="PF00439">
    <property type="entry name" value="Bromodomain"/>
    <property type="match status" value="1"/>
</dbReference>
<feature type="compositionally biased region" description="Basic and acidic residues" evidence="3">
    <location>
        <begin position="1"/>
        <end position="14"/>
    </location>
</feature>
<dbReference type="SUPFAM" id="SSF47370">
    <property type="entry name" value="Bromodomain"/>
    <property type="match status" value="1"/>
</dbReference>
<dbReference type="PROSITE" id="PS00633">
    <property type="entry name" value="BROMODOMAIN_1"/>
    <property type="match status" value="1"/>
</dbReference>
<dbReference type="Gene3D" id="1.20.920.10">
    <property type="entry name" value="Bromodomain-like"/>
    <property type="match status" value="1"/>
</dbReference>
<feature type="compositionally biased region" description="Low complexity" evidence="3">
    <location>
        <begin position="697"/>
        <end position="723"/>
    </location>
</feature>
<dbReference type="SMART" id="SM00297">
    <property type="entry name" value="BROMO"/>
    <property type="match status" value="1"/>
</dbReference>
<dbReference type="AlphaFoldDB" id="W1P356"/>
<evidence type="ECO:0000313" key="5">
    <source>
        <dbReference type="EMBL" id="ERN04277.1"/>
    </source>
</evidence>
<dbReference type="STRING" id="13333.W1P356"/>
<evidence type="ECO:0000256" key="2">
    <source>
        <dbReference type="PROSITE-ProRule" id="PRU00035"/>
    </source>
</evidence>
<reference evidence="6" key="1">
    <citation type="journal article" date="2013" name="Science">
        <title>The Amborella genome and the evolution of flowering plants.</title>
        <authorList>
            <consortium name="Amborella Genome Project"/>
        </authorList>
    </citation>
    <scope>NUCLEOTIDE SEQUENCE [LARGE SCALE GENOMIC DNA]</scope>
</reference>
<feature type="region of interest" description="Disordered" evidence="3">
    <location>
        <begin position="1"/>
        <end position="64"/>
    </location>
</feature>
<dbReference type="OrthoDB" id="21449at2759"/>
<dbReference type="InterPro" id="IPR051831">
    <property type="entry name" value="Bromodomain_contain_prot"/>
</dbReference>
<dbReference type="eggNOG" id="KOG0955">
    <property type="taxonomic scope" value="Eukaryota"/>
</dbReference>
<feature type="region of interest" description="Disordered" evidence="3">
    <location>
        <begin position="653"/>
        <end position="723"/>
    </location>
</feature>
<dbReference type="PANTHER" id="PTHR22881:SF26">
    <property type="entry name" value="BROMODOMAIN CONTAINING PROTEIN, EXPRESSED"/>
    <property type="match status" value="1"/>
</dbReference>
<organism evidence="5 6">
    <name type="scientific">Amborella trichopoda</name>
    <dbReference type="NCBI Taxonomy" id="13333"/>
    <lineage>
        <taxon>Eukaryota</taxon>
        <taxon>Viridiplantae</taxon>
        <taxon>Streptophyta</taxon>
        <taxon>Embryophyta</taxon>
        <taxon>Tracheophyta</taxon>
        <taxon>Spermatophyta</taxon>
        <taxon>Magnoliopsida</taxon>
        <taxon>Amborellales</taxon>
        <taxon>Amborellaceae</taxon>
        <taxon>Amborella</taxon>
    </lineage>
</organism>
<sequence length="723" mass="78992">MEEEGRRLRQREKSLNYFVGSPRAATGRGRGRPKGGGNQLPGSSGRPSGSRGRGRKRRSLKSVVDEGAVISVNNTLSHPEEDYDSGKIEEHDIDQDFHSYEMGNQASPEDATPLPEKRVLELILDILQKKDTHDIFAMPVNGEEVEGYYDIIENPMDFGTMRAKLQEGMYETLEQFEKDVFLIFDNAMHFNGSSTVYYRQARAIQELAKKTFHLLRTDPQELEMGNPFKRGKPAASTKGSRKQRAESSGYEAGGPDDFNPTPSAGLRMGGVGELAGSRDGKRASFPEEHRSTYRPELLQNDSLLSTISGNPPQIIPSAPPQASYIESLTRFTADLGPTAKRVAQRKIKEYLDRAAALGQNAAGLGGIPATVPVPSQISRQFPATEPLNDQVYGYFPAMQPLFNQLSERLPATQPLNDQFAGHLDANQPLSNQFFAHFPANEPPQPHPNQPLTGKISGLSLDTQALRVQFPSHFAPPQPFHNELPGHFLPTQALSDQRSDHCSATQPLSDQLSSLSLVPQSLTEKPSSHFPATQPLSNQLPCQFPSTQALSNQLSLQRDHPPFRELSIPYLDASRETLSSLTSVVSQSQLLEIMSRTNTSETLNAPQNPRGQAYSTGLPYTDLCMVGEGGADRAIGGASSSWGSMMGSSRGFGLTDVGPCASQPTENEGLRRGQKRGREWGLSSMQIDGFGRVGGSGFHVSSSSTTQRPPSSPDDQQPDLDLQL</sequence>
<keyword evidence="1 2" id="KW-0103">Bromodomain</keyword>
<dbReference type="InterPro" id="IPR036427">
    <property type="entry name" value="Bromodomain-like_sf"/>
</dbReference>
<proteinExistence type="predicted"/>
<dbReference type="PROSITE" id="PS50014">
    <property type="entry name" value="BROMODOMAIN_2"/>
    <property type="match status" value="1"/>
</dbReference>
<dbReference type="InterPro" id="IPR001487">
    <property type="entry name" value="Bromodomain"/>
</dbReference>
<feature type="domain" description="Bromo" evidence="4">
    <location>
        <begin position="128"/>
        <end position="198"/>
    </location>
</feature>
<dbReference type="EMBL" id="KI394293">
    <property type="protein sequence ID" value="ERN04277.1"/>
    <property type="molecule type" value="Genomic_DNA"/>
</dbReference>
<protein>
    <recommendedName>
        <fullName evidence="4">Bromo domain-containing protein</fullName>
    </recommendedName>
</protein>
<dbReference type="Proteomes" id="UP000017836">
    <property type="component" value="Unassembled WGS sequence"/>
</dbReference>
<name>W1P356_AMBTC</name>
<evidence type="ECO:0000256" key="1">
    <source>
        <dbReference type="ARBA" id="ARBA00023117"/>
    </source>
</evidence>
<feature type="compositionally biased region" description="Basic and acidic residues" evidence="3">
    <location>
        <begin position="667"/>
        <end position="678"/>
    </location>
</feature>
<gene>
    <name evidence="5" type="ORF">AMTR_s00077p00168670</name>
</gene>
<evidence type="ECO:0000259" key="4">
    <source>
        <dbReference type="PROSITE" id="PS50014"/>
    </source>
</evidence>
<accession>W1P356</accession>
<dbReference type="Gramene" id="ERN04277">
    <property type="protein sequence ID" value="ERN04277"/>
    <property type="gene ID" value="AMTR_s00077p00168670"/>
</dbReference>